<keyword evidence="1" id="KW-0812">Transmembrane</keyword>
<gene>
    <name evidence="2" type="ORF">HCT48_04640</name>
</gene>
<feature type="transmembrane region" description="Helical" evidence="1">
    <location>
        <begin position="114"/>
        <end position="131"/>
    </location>
</feature>
<reference evidence="2" key="1">
    <citation type="submission" date="2020-03" db="EMBL/GenBank/DDBJ databases">
        <title>Spirochaetal bacteria isolated from arthropods constitute a novel genus Entomospira genus novum within the order Spirochaetales.</title>
        <authorList>
            <person name="Grana-Miraglia L."/>
            <person name="Sikutova S."/>
            <person name="Fingerle V."/>
            <person name="Sing A."/>
            <person name="Castillo-Ramirez S."/>
            <person name="Margos G."/>
            <person name="Rudolf I."/>
        </authorList>
    </citation>
    <scope>NUCLEOTIDE SEQUENCE</scope>
    <source>
        <strain evidence="2">BR149</strain>
    </source>
</reference>
<dbReference type="Proteomes" id="UP000778951">
    <property type="component" value="Unassembled WGS sequence"/>
</dbReference>
<feature type="transmembrane region" description="Helical" evidence="1">
    <location>
        <begin position="91"/>
        <end position="108"/>
    </location>
</feature>
<protein>
    <submittedName>
        <fullName evidence="2">Uncharacterized protein</fullName>
    </submittedName>
</protein>
<keyword evidence="1" id="KW-0472">Membrane</keyword>
<evidence type="ECO:0000313" key="2">
    <source>
        <dbReference type="EMBL" id="NIZ69501.1"/>
    </source>
</evidence>
<organism evidence="2 3">
    <name type="scientific">Entomospira culicis</name>
    <dbReference type="NCBI Taxonomy" id="2719989"/>
    <lineage>
        <taxon>Bacteria</taxon>
        <taxon>Pseudomonadati</taxon>
        <taxon>Spirochaetota</taxon>
        <taxon>Spirochaetia</taxon>
        <taxon>Spirochaetales</taxon>
        <taxon>Spirochaetaceae</taxon>
        <taxon>Entomospira</taxon>
    </lineage>
</organism>
<accession>A0A968KZM9</accession>
<sequence length="138" mass="15735">MIVIRDRVLLLALLLQLGHVGYWTKLLAPWFGEWLEHLNRAPVLADDVPELDYGTPMAGFILLFIPLWILLLSTVLTTVVSYLFKPKVFPFGTLVIYALILYASLFLVPSRVDSIFSLLILLSLLLSLKRVRKLTIEK</sequence>
<dbReference type="EMBL" id="JAATLM010000001">
    <property type="protein sequence ID" value="NIZ69501.1"/>
    <property type="molecule type" value="Genomic_DNA"/>
</dbReference>
<evidence type="ECO:0000256" key="1">
    <source>
        <dbReference type="SAM" id="Phobius"/>
    </source>
</evidence>
<evidence type="ECO:0000313" key="3">
    <source>
        <dbReference type="Proteomes" id="UP000778951"/>
    </source>
</evidence>
<keyword evidence="1" id="KW-1133">Transmembrane helix</keyword>
<comment type="caution">
    <text evidence="2">The sequence shown here is derived from an EMBL/GenBank/DDBJ whole genome shotgun (WGS) entry which is preliminary data.</text>
</comment>
<feature type="transmembrane region" description="Helical" evidence="1">
    <location>
        <begin position="57"/>
        <end position="84"/>
    </location>
</feature>
<keyword evidence="3" id="KW-1185">Reference proteome</keyword>
<dbReference type="RefSeq" id="WP_167695590.1">
    <property type="nucleotide sequence ID" value="NZ_CP118181.1"/>
</dbReference>
<name>A0A968KZM9_9SPIO</name>
<proteinExistence type="predicted"/>
<dbReference type="AlphaFoldDB" id="A0A968KZM9"/>